<name>A0ABW4RQG0_9BACL</name>
<comment type="caution">
    <text evidence="1">The sequence shown here is derived from an EMBL/GenBank/DDBJ whole genome shotgun (WGS) entry which is preliminary data.</text>
</comment>
<accession>A0ABW4RQG0</accession>
<organism evidence="1 2">
    <name type="scientific">Paenibacillus wenxiniae</name>
    <dbReference type="NCBI Taxonomy" id="1636843"/>
    <lineage>
        <taxon>Bacteria</taxon>
        <taxon>Bacillati</taxon>
        <taxon>Bacillota</taxon>
        <taxon>Bacilli</taxon>
        <taxon>Bacillales</taxon>
        <taxon>Paenibacillaceae</taxon>
        <taxon>Paenibacillus</taxon>
    </lineage>
</organism>
<dbReference type="Proteomes" id="UP001597233">
    <property type="component" value="Unassembled WGS sequence"/>
</dbReference>
<proteinExistence type="predicted"/>
<protein>
    <submittedName>
        <fullName evidence="1">Uncharacterized protein</fullName>
    </submittedName>
</protein>
<dbReference type="RefSeq" id="WP_347323234.1">
    <property type="nucleotide sequence ID" value="NZ_JBCGUH010000001.1"/>
</dbReference>
<keyword evidence="2" id="KW-1185">Reference proteome</keyword>
<dbReference type="EMBL" id="JBHUEH010000032">
    <property type="protein sequence ID" value="MFD1888523.1"/>
    <property type="molecule type" value="Genomic_DNA"/>
</dbReference>
<reference evidence="2" key="1">
    <citation type="journal article" date="2019" name="Int. J. Syst. Evol. Microbiol.">
        <title>The Global Catalogue of Microorganisms (GCM) 10K type strain sequencing project: providing services to taxonomists for standard genome sequencing and annotation.</title>
        <authorList>
            <consortium name="The Broad Institute Genomics Platform"/>
            <consortium name="The Broad Institute Genome Sequencing Center for Infectious Disease"/>
            <person name="Wu L."/>
            <person name="Ma J."/>
        </authorList>
    </citation>
    <scope>NUCLEOTIDE SEQUENCE [LARGE SCALE GENOMIC DNA]</scope>
    <source>
        <strain evidence="2">CCUG 54950</strain>
    </source>
</reference>
<gene>
    <name evidence="1" type="ORF">ACFSC9_23815</name>
</gene>
<evidence type="ECO:0000313" key="2">
    <source>
        <dbReference type="Proteomes" id="UP001597233"/>
    </source>
</evidence>
<sequence length="66" mass="8168">MNQQQTTWDIELTDEEQQRLRLQFESQRELQKFILTLTVEQLLDAYIYDPEQRRMAGKLYVYHVFE</sequence>
<evidence type="ECO:0000313" key="1">
    <source>
        <dbReference type="EMBL" id="MFD1888523.1"/>
    </source>
</evidence>